<sequence>VANSTISTISTIWKYRDKIQSVFENSSTSVKKYPIIVDKALFEWLKIHRSNNIPISGPIPQAKANGFARQLELQDFKCSVRSIQRFRKRLILFLWGNETADVMEGVCNHWLTTVWPNLRKGYKDEEIFNTDETALKLFFLPPNTTSVLQPMDQGVTHSLKTHFRKLQMKKLLKDVEEKGVPQKLDILETISQSNL</sequence>
<evidence type="ECO:0000259" key="3">
    <source>
        <dbReference type="PROSITE" id="PS51253"/>
    </source>
</evidence>
<evidence type="ECO:0000256" key="1">
    <source>
        <dbReference type="ARBA" id="ARBA00004123"/>
    </source>
</evidence>
<feature type="domain" description="HTH CENPB-type" evidence="3">
    <location>
        <begin position="25"/>
        <end position="96"/>
    </location>
</feature>
<evidence type="ECO:0000313" key="5">
    <source>
        <dbReference type="Proteomes" id="UP001162162"/>
    </source>
</evidence>
<dbReference type="AlphaFoldDB" id="A0AAV8XXK0"/>
<keyword evidence="5" id="KW-1185">Reference proteome</keyword>
<evidence type="ECO:0000256" key="2">
    <source>
        <dbReference type="ARBA" id="ARBA00023125"/>
    </source>
</evidence>
<feature type="non-terminal residue" evidence="4">
    <location>
        <position position="1"/>
    </location>
</feature>
<keyword evidence="2" id="KW-0238">DNA-binding</keyword>
<dbReference type="GO" id="GO:0005634">
    <property type="term" value="C:nucleus"/>
    <property type="evidence" value="ECO:0007669"/>
    <property type="project" value="UniProtKB-SubCell"/>
</dbReference>
<dbReference type="PANTHER" id="PTHR19303:SF73">
    <property type="entry name" value="PROTEIN PDC2"/>
    <property type="match status" value="1"/>
</dbReference>
<accession>A0AAV8XXK0</accession>
<dbReference type="Pfam" id="PF03221">
    <property type="entry name" value="HTH_Tnp_Tc5"/>
    <property type="match status" value="1"/>
</dbReference>
<evidence type="ECO:0000313" key="4">
    <source>
        <dbReference type="EMBL" id="KAJ8943793.1"/>
    </source>
</evidence>
<dbReference type="InterPro" id="IPR009057">
    <property type="entry name" value="Homeodomain-like_sf"/>
</dbReference>
<dbReference type="InterPro" id="IPR006600">
    <property type="entry name" value="HTH_CenpB_DNA-bd_dom"/>
</dbReference>
<dbReference type="InterPro" id="IPR004875">
    <property type="entry name" value="DDE_SF_endonuclease_dom"/>
</dbReference>
<reference evidence="4" key="1">
    <citation type="journal article" date="2023" name="Insect Mol. Biol.">
        <title>Genome sequencing provides insights into the evolution of gene families encoding plant cell wall-degrading enzymes in longhorned beetles.</title>
        <authorList>
            <person name="Shin N.R."/>
            <person name="Okamura Y."/>
            <person name="Kirsch R."/>
            <person name="Pauchet Y."/>
        </authorList>
    </citation>
    <scope>NUCLEOTIDE SEQUENCE</scope>
    <source>
        <strain evidence="4">AMC_N1</strain>
    </source>
</reference>
<proteinExistence type="predicted"/>
<dbReference type="Proteomes" id="UP001162162">
    <property type="component" value="Unassembled WGS sequence"/>
</dbReference>
<dbReference type="InterPro" id="IPR050863">
    <property type="entry name" value="CenT-Element_Derived"/>
</dbReference>
<comment type="subcellular location">
    <subcellularLocation>
        <location evidence="1">Nucleus</location>
    </subcellularLocation>
</comment>
<dbReference type="SUPFAM" id="SSF46689">
    <property type="entry name" value="Homeodomain-like"/>
    <property type="match status" value="1"/>
</dbReference>
<protein>
    <recommendedName>
        <fullName evidence="3">HTH CENPB-type domain-containing protein</fullName>
    </recommendedName>
</protein>
<dbReference type="Pfam" id="PF03184">
    <property type="entry name" value="DDE_1"/>
    <property type="match status" value="1"/>
</dbReference>
<dbReference type="PROSITE" id="PS51253">
    <property type="entry name" value="HTH_CENPB"/>
    <property type="match status" value="1"/>
</dbReference>
<name>A0AAV8XXK0_9CUCU</name>
<dbReference type="Gene3D" id="1.10.10.60">
    <property type="entry name" value="Homeodomain-like"/>
    <property type="match status" value="1"/>
</dbReference>
<comment type="caution">
    <text evidence="4">The sequence shown here is derived from an EMBL/GenBank/DDBJ whole genome shotgun (WGS) entry which is preliminary data.</text>
</comment>
<dbReference type="PANTHER" id="PTHR19303">
    <property type="entry name" value="TRANSPOSON"/>
    <property type="match status" value="1"/>
</dbReference>
<organism evidence="4 5">
    <name type="scientific">Aromia moschata</name>
    <dbReference type="NCBI Taxonomy" id="1265417"/>
    <lineage>
        <taxon>Eukaryota</taxon>
        <taxon>Metazoa</taxon>
        <taxon>Ecdysozoa</taxon>
        <taxon>Arthropoda</taxon>
        <taxon>Hexapoda</taxon>
        <taxon>Insecta</taxon>
        <taxon>Pterygota</taxon>
        <taxon>Neoptera</taxon>
        <taxon>Endopterygota</taxon>
        <taxon>Coleoptera</taxon>
        <taxon>Polyphaga</taxon>
        <taxon>Cucujiformia</taxon>
        <taxon>Chrysomeloidea</taxon>
        <taxon>Cerambycidae</taxon>
        <taxon>Cerambycinae</taxon>
        <taxon>Callichromatini</taxon>
        <taxon>Aromia</taxon>
    </lineage>
</organism>
<dbReference type="GO" id="GO:0003677">
    <property type="term" value="F:DNA binding"/>
    <property type="evidence" value="ECO:0007669"/>
    <property type="project" value="UniProtKB-KW"/>
</dbReference>
<gene>
    <name evidence="4" type="ORF">NQ318_012438</name>
</gene>
<dbReference type="EMBL" id="JAPWTK010000276">
    <property type="protein sequence ID" value="KAJ8943793.1"/>
    <property type="molecule type" value="Genomic_DNA"/>
</dbReference>